<accession>A0A424YNX5</accession>
<sequence length="142" mass="15736">MSKECLNCGSKIESEKKGVCANCGLKPDYLKEDGYKPYNNWMRAFSILYGGIGLAAAPAGFMWYLESGLISVLIGYSISLLIAVILVLLGLLPNKTINLLNINDKSRLLIFIIILIIIDLIAIGFVPEPPGGWWNYNPWQNN</sequence>
<dbReference type="EMBL" id="QZAB01000551">
    <property type="protein sequence ID" value="RQD80588.1"/>
    <property type="molecule type" value="Genomic_DNA"/>
</dbReference>
<keyword evidence="1" id="KW-0472">Membrane</keyword>
<evidence type="ECO:0000313" key="3">
    <source>
        <dbReference type="Proteomes" id="UP000284763"/>
    </source>
</evidence>
<organism evidence="2 3">
    <name type="scientific">Methanosalsum natronophilum</name>
    <dbReference type="NCBI Taxonomy" id="768733"/>
    <lineage>
        <taxon>Archaea</taxon>
        <taxon>Methanobacteriati</taxon>
        <taxon>Methanobacteriota</taxon>
        <taxon>Stenosarchaea group</taxon>
        <taxon>Methanomicrobia</taxon>
        <taxon>Methanosarcinales</taxon>
        <taxon>Methanosarcinaceae</taxon>
        <taxon>Methanosalsum</taxon>
    </lineage>
</organism>
<feature type="transmembrane region" description="Helical" evidence="1">
    <location>
        <begin position="70"/>
        <end position="92"/>
    </location>
</feature>
<feature type="transmembrane region" description="Helical" evidence="1">
    <location>
        <begin position="44"/>
        <end position="64"/>
    </location>
</feature>
<evidence type="ECO:0000313" key="2">
    <source>
        <dbReference type="EMBL" id="RQD80588.1"/>
    </source>
</evidence>
<dbReference type="AlphaFoldDB" id="A0A424YNX5"/>
<comment type="caution">
    <text evidence="2">The sequence shown here is derived from an EMBL/GenBank/DDBJ whole genome shotgun (WGS) entry which is preliminary data.</text>
</comment>
<name>A0A424YNX5_9EURY</name>
<dbReference type="RefSeq" id="WP_259134923.1">
    <property type="nucleotide sequence ID" value="NZ_JANUCS010000009.1"/>
</dbReference>
<proteinExistence type="predicted"/>
<protein>
    <submittedName>
        <fullName evidence="2">Uncharacterized protein</fullName>
    </submittedName>
</protein>
<feature type="transmembrane region" description="Helical" evidence="1">
    <location>
        <begin position="108"/>
        <end position="126"/>
    </location>
</feature>
<evidence type="ECO:0000256" key="1">
    <source>
        <dbReference type="SAM" id="Phobius"/>
    </source>
</evidence>
<gene>
    <name evidence="2" type="ORF">D5R95_08645</name>
</gene>
<keyword evidence="1" id="KW-1133">Transmembrane helix</keyword>
<keyword evidence="1" id="KW-0812">Transmembrane</keyword>
<reference evidence="2 3" key="1">
    <citation type="submission" date="2018-08" db="EMBL/GenBank/DDBJ databases">
        <title>The metabolism and importance of syntrophic acetate oxidation coupled to methane or sulfide production in haloalkaline environments.</title>
        <authorList>
            <person name="Timmers P.H.A."/>
            <person name="Vavourakis C.D."/>
            <person name="Sorokin D.Y."/>
            <person name="Sinninghe Damste J.S."/>
            <person name="Muyzer G."/>
            <person name="Stams A.J.M."/>
            <person name="Plugge C.M."/>
        </authorList>
    </citation>
    <scope>NUCLEOTIDE SEQUENCE [LARGE SCALE GENOMIC DNA]</scope>
    <source>
        <strain evidence="2">MSAO_Arc3</strain>
    </source>
</reference>
<dbReference type="Proteomes" id="UP000284763">
    <property type="component" value="Unassembled WGS sequence"/>
</dbReference>